<accession>A0A2T1HTX6</accession>
<proteinExistence type="inferred from homology"/>
<comment type="similarity">
    <text evidence="7">Belongs to the class-I aminoacyl-tRNA synthetase family.</text>
</comment>
<dbReference type="GO" id="GO:0005829">
    <property type="term" value="C:cytosol"/>
    <property type="evidence" value="ECO:0007669"/>
    <property type="project" value="TreeGrafter"/>
</dbReference>
<evidence type="ECO:0000256" key="1">
    <source>
        <dbReference type="ARBA" id="ARBA00022598"/>
    </source>
</evidence>
<name>A0A2T1HTX6_9HYPH</name>
<dbReference type="GO" id="GO:0006424">
    <property type="term" value="P:glutamyl-tRNA aminoacylation"/>
    <property type="evidence" value="ECO:0007669"/>
    <property type="project" value="TreeGrafter"/>
</dbReference>
<dbReference type="GO" id="GO:0005524">
    <property type="term" value="F:ATP binding"/>
    <property type="evidence" value="ECO:0007669"/>
    <property type="project" value="UniProtKB-KW"/>
</dbReference>
<evidence type="ECO:0000256" key="5">
    <source>
        <dbReference type="ARBA" id="ARBA00022840"/>
    </source>
</evidence>
<protein>
    <submittedName>
        <fullName evidence="9">tRNA glutamyl-Q(34) synthetase GluQRS</fullName>
    </submittedName>
</protein>
<evidence type="ECO:0000259" key="8">
    <source>
        <dbReference type="Pfam" id="PF00749"/>
    </source>
</evidence>
<evidence type="ECO:0000313" key="10">
    <source>
        <dbReference type="Proteomes" id="UP000239772"/>
    </source>
</evidence>
<sequence>MAEPQPVFRFAPSPNGYLHLGHAASALLNASLAKRLGGRLLLRIEDIDIGRSRPEFEAAIVEDLAWLGLRFDEPARRQSEHMAEYAAALQELGRRGLTYPCFCTRGEIAARVAEAEAPGRSWPRDPDGAPMGVCPCAGLSLADRQGRIRAGEPHATRLAMAAALEAAGDAPLGWTEWDPASDGGRHVEADPARWGDVVIGRKDVPASYHLAVTHDDALQGVTHVVRGADLREATHIHVLLQRLRGLPTPVYHHHGLVLDADGRKLSKSIRSTALRSLRAEGVTPGEIRRRLGALIA</sequence>
<dbReference type="AlphaFoldDB" id="A0A2T1HTX6"/>
<evidence type="ECO:0000256" key="3">
    <source>
        <dbReference type="ARBA" id="ARBA00022741"/>
    </source>
</evidence>
<dbReference type="EMBL" id="PVZS01000010">
    <property type="protein sequence ID" value="PSC05068.1"/>
    <property type="molecule type" value="Genomic_DNA"/>
</dbReference>
<dbReference type="Proteomes" id="UP000239772">
    <property type="component" value="Unassembled WGS sequence"/>
</dbReference>
<dbReference type="InterPro" id="IPR014729">
    <property type="entry name" value="Rossmann-like_a/b/a_fold"/>
</dbReference>
<evidence type="ECO:0000313" key="9">
    <source>
        <dbReference type="EMBL" id="PSC05068.1"/>
    </source>
</evidence>
<reference evidence="10" key="1">
    <citation type="submission" date="2018-03" db="EMBL/GenBank/DDBJ databases">
        <authorList>
            <person name="Sun L."/>
            <person name="Liu H."/>
            <person name="Chen W."/>
            <person name="Huang K."/>
            <person name="Liu W."/>
            <person name="Gao X."/>
        </authorList>
    </citation>
    <scope>NUCLEOTIDE SEQUENCE [LARGE SCALE GENOMIC DNA]</scope>
    <source>
        <strain evidence="10">SH9</strain>
    </source>
</reference>
<dbReference type="NCBIfam" id="NF004315">
    <property type="entry name" value="PRK05710.1-4"/>
    <property type="match status" value="1"/>
</dbReference>
<keyword evidence="4" id="KW-0862">Zinc</keyword>
<keyword evidence="1 7" id="KW-0436">Ligase</keyword>
<organism evidence="9 10">
    <name type="scientific">Alsobacter soli</name>
    <dbReference type="NCBI Taxonomy" id="2109933"/>
    <lineage>
        <taxon>Bacteria</taxon>
        <taxon>Pseudomonadati</taxon>
        <taxon>Pseudomonadota</taxon>
        <taxon>Alphaproteobacteria</taxon>
        <taxon>Hyphomicrobiales</taxon>
        <taxon>Alsobacteraceae</taxon>
        <taxon>Alsobacter</taxon>
    </lineage>
</organism>
<keyword evidence="10" id="KW-1185">Reference proteome</keyword>
<evidence type="ECO:0000256" key="7">
    <source>
        <dbReference type="RuleBase" id="RU363037"/>
    </source>
</evidence>
<dbReference type="SUPFAM" id="SSF52374">
    <property type="entry name" value="Nucleotidylyl transferase"/>
    <property type="match status" value="1"/>
</dbReference>
<keyword evidence="2" id="KW-0479">Metal-binding</keyword>
<dbReference type="Pfam" id="PF00749">
    <property type="entry name" value="tRNA-synt_1c"/>
    <property type="match status" value="1"/>
</dbReference>
<dbReference type="GO" id="GO:0004818">
    <property type="term" value="F:glutamate-tRNA ligase activity"/>
    <property type="evidence" value="ECO:0007669"/>
    <property type="project" value="TreeGrafter"/>
</dbReference>
<dbReference type="PRINTS" id="PR00987">
    <property type="entry name" value="TRNASYNTHGLU"/>
</dbReference>
<dbReference type="PROSITE" id="PS00178">
    <property type="entry name" value="AA_TRNA_LIGASE_I"/>
    <property type="match status" value="1"/>
</dbReference>
<keyword evidence="6 7" id="KW-0030">Aminoacyl-tRNA synthetase</keyword>
<dbReference type="InterPro" id="IPR001412">
    <property type="entry name" value="aa-tRNA-synth_I_CS"/>
</dbReference>
<dbReference type="PANTHER" id="PTHR43311:SF1">
    <property type="entry name" value="GLUTAMYL-Q TRNA(ASP) SYNTHETASE"/>
    <property type="match status" value="1"/>
</dbReference>
<keyword evidence="5 7" id="KW-0067">ATP-binding</keyword>
<dbReference type="InterPro" id="IPR020058">
    <property type="entry name" value="Glu/Gln-tRNA-synth_Ib_cat-dom"/>
</dbReference>
<evidence type="ECO:0000256" key="2">
    <source>
        <dbReference type="ARBA" id="ARBA00022723"/>
    </source>
</evidence>
<keyword evidence="3 7" id="KW-0547">Nucleotide-binding</keyword>
<dbReference type="InterPro" id="IPR000924">
    <property type="entry name" value="Glu/Gln-tRNA-synth"/>
</dbReference>
<evidence type="ECO:0000256" key="6">
    <source>
        <dbReference type="ARBA" id="ARBA00023146"/>
    </source>
</evidence>
<comment type="caution">
    <text evidence="9">The sequence shown here is derived from an EMBL/GenBank/DDBJ whole genome shotgun (WGS) entry which is preliminary data.</text>
</comment>
<dbReference type="PANTHER" id="PTHR43311">
    <property type="entry name" value="GLUTAMATE--TRNA LIGASE"/>
    <property type="match status" value="1"/>
</dbReference>
<keyword evidence="7" id="KW-0648">Protein biosynthesis</keyword>
<dbReference type="OrthoDB" id="9807503at2"/>
<dbReference type="RefSeq" id="WP_106337138.1">
    <property type="nucleotide sequence ID" value="NZ_PVZS01000010.1"/>
</dbReference>
<gene>
    <name evidence="9" type="ORF">SLNSH_10990</name>
</gene>
<dbReference type="InterPro" id="IPR049940">
    <property type="entry name" value="GluQ/Sye"/>
</dbReference>
<dbReference type="Gene3D" id="3.40.50.620">
    <property type="entry name" value="HUPs"/>
    <property type="match status" value="1"/>
</dbReference>
<evidence type="ECO:0000256" key="4">
    <source>
        <dbReference type="ARBA" id="ARBA00022833"/>
    </source>
</evidence>
<feature type="domain" description="Glutamyl/glutaminyl-tRNA synthetase class Ib catalytic" evidence="8">
    <location>
        <begin position="9"/>
        <end position="281"/>
    </location>
</feature>